<feature type="region of interest" description="Disordered" evidence="4">
    <location>
        <begin position="1083"/>
        <end position="1174"/>
    </location>
</feature>
<feature type="region of interest" description="Disordered" evidence="4">
    <location>
        <begin position="1233"/>
        <end position="1272"/>
    </location>
</feature>
<evidence type="ECO:0000256" key="1">
    <source>
        <dbReference type="ARBA" id="ARBA00022574"/>
    </source>
</evidence>
<evidence type="ECO:0000313" key="7">
    <source>
        <dbReference type="EMBL" id="PWN35797.1"/>
    </source>
</evidence>
<dbReference type="EMBL" id="KZ819603">
    <property type="protein sequence ID" value="PWN35797.1"/>
    <property type="molecule type" value="Genomic_DNA"/>
</dbReference>
<accession>A0A316VDP6</accession>
<feature type="compositionally biased region" description="Basic and acidic residues" evidence="4">
    <location>
        <begin position="787"/>
        <end position="805"/>
    </location>
</feature>
<dbReference type="GO" id="GO:0005774">
    <property type="term" value="C:vacuolar membrane"/>
    <property type="evidence" value="ECO:0007669"/>
    <property type="project" value="TreeGrafter"/>
</dbReference>
<reference evidence="7 8" key="1">
    <citation type="journal article" date="2018" name="Mol. Biol. Evol.">
        <title>Broad Genomic Sampling Reveals a Smut Pathogenic Ancestry of the Fungal Clade Ustilaginomycotina.</title>
        <authorList>
            <person name="Kijpornyongpan T."/>
            <person name="Mondo S.J."/>
            <person name="Barry K."/>
            <person name="Sandor L."/>
            <person name="Lee J."/>
            <person name="Lipzen A."/>
            <person name="Pangilinan J."/>
            <person name="LaButti K."/>
            <person name="Hainaut M."/>
            <person name="Henrissat B."/>
            <person name="Grigoriev I.V."/>
            <person name="Spatafora J.W."/>
            <person name="Aime M.C."/>
        </authorList>
    </citation>
    <scope>NUCLEOTIDE SEQUENCE [LARGE SCALE GENOMIC DNA]</scope>
    <source>
        <strain evidence="7 8">MCA 3882</strain>
    </source>
</reference>
<feature type="compositionally biased region" description="Polar residues" evidence="4">
    <location>
        <begin position="1136"/>
        <end position="1145"/>
    </location>
</feature>
<sequence>MDVVSHYQPTTLRGSNNARLNKRESQRRKSMPDIAASVPERNSKPLEDARKANEEQHGNFTTFNRSVQISLMEPVGSMSLSPANRDVVLASRKGLFIIDLENPYDQPRFLPHLTTWVPADVQWNPHPARANWVASTSNNKLLVWNLDRPAAMRNDPVLSMASVISVAGSSPSMRSAGYSGNPALSPSTFSATVPYPHHHHHADILGSTSRLSSISHVLHAHTRAITDINWSPFHPDVLASCGIDTWTWAWDLRDPSKPKQGYSAWNAAMTQVKWNRATQHRLATSCDNKVLIWDDRKGTLPLATIEAHENKIYGVDWSRDKSVGMSKLVTCSLDGSVKWWDLDSPAAQHAIANRQLVTEAETTILTDTPVWRARHLPFGQGVMTLPQRGDTSLSMWSKSQVDEPVHRFNGHRDLVKEYLFRTRGGEDPSSDQRKFQLITWSKDQTLRLWPITEDMLSSVGHKRGAPINLRQTRLNAPNISYRNPPVAAEDDTIVNHFHAMQSAPTKEQNTMLSVSLGNPSGVMQASPLSQGSVSHLSQDSASTSMVPPSGATRSLLSGSAKGSTSVHSNGSGSLRVASPQNTFGLLDKSTFLGNTNSQSKTEMLKNDHTPIRRKMSMTQMAVRDSHRRKVGSTNVDASMQPRLRDVDINPANKFGSAGRQSIKTIDTNTSAGKGVRTVSWTGSNDTLNRKGRGHNSSLGGHSRKKRDINLPKSSKVNPARVMSKQAASHNFMTRGSTARSGQLNMTGAAQKGNASHVDAVGWIAGVRMGKEARSPSVNALDRKAKRSMPDSKRGMIDNENERTEKSSLTTGEEDIVQRDEEDEEDTRDAAQVISEEIMTISKSLSNVTFEKIDVSTRQCTANCYGPWSANKSVPCFIRVSFFFPSRYPEQSPRFELEHNASVPLKTRAFLLRNITNILEMCAEQRKASMEPCLLFLSGVDQEDPSPKVAPSALGEGPEPFWLPGEEEQELEEEEDVMSTLKMPPRLCGASFSANGFLVTFSPCSSPQARIPGSVDMAGGPISDSHHTGVAPSSVRGRSRFLQSYSALSGAMSSLARLAKEGMSVQDLDVVQLMGDQAFFNKRLQQPLRKDNNARHRRTSSSNMQPIGMSLRSTSKSGLTQHVGPEAASNHDVESAPSHTPIPNDNSDSDLRRSRTRSRPGRARSASPAPTRSRKHLLAGAAVTESGSASPLLRTAILSGASGAPSPIPNHPTSVHVGTTSKVKVWNLKELLEDSRPASKPSTPSMKPLPPPLIRRRSASTPSSPSPMTPRSEANFSLLPLAVPSSLNDGAEELSDLPQSIAASRNAAVQDDEDDEDGAYEEEFIIDEDGSVHAYRLQDSESDEDDSDEEDGNGDGNAIPPTGMSTTAERVLDTLIWTIPFAFLYLMLDILIQQQYAIQPNLWEQFLRLINTLPILTIFIYATAVRGNSIMPRFALQLLFLTLGTATGCGFLYIYMRSAQGVVVRRTAPLGTLWIYCTTKMDLSLTVVSLAVIYGFVTHHNLDLFN</sequence>
<feature type="compositionally biased region" description="Acidic residues" evidence="4">
    <location>
        <begin position="1339"/>
        <end position="1352"/>
    </location>
</feature>
<gene>
    <name evidence="7" type="ORF">FA14DRAFT_160800</name>
</gene>
<dbReference type="PANTHER" id="PTHR46170:SF1">
    <property type="entry name" value="GATOR COMPLEX PROTEIN WDR59"/>
    <property type="match status" value="1"/>
</dbReference>
<keyword evidence="1 3" id="KW-0853">WD repeat</keyword>
<dbReference type="Pfam" id="PF24841">
    <property type="entry name" value="DUF7719"/>
    <property type="match status" value="1"/>
</dbReference>
<dbReference type="SMART" id="SM00320">
    <property type="entry name" value="WD40"/>
    <property type="match status" value="4"/>
</dbReference>
<dbReference type="STRING" id="1280837.A0A316VDP6"/>
<feature type="compositionally biased region" description="Acidic residues" evidence="4">
    <location>
        <begin position="811"/>
        <end position="826"/>
    </location>
</feature>
<evidence type="ECO:0000256" key="3">
    <source>
        <dbReference type="PROSITE-ProRule" id="PRU00221"/>
    </source>
</evidence>
<evidence type="ECO:0000259" key="6">
    <source>
        <dbReference type="Pfam" id="PF24841"/>
    </source>
</evidence>
<dbReference type="PROSITE" id="PS00678">
    <property type="entry name" value="WD_REPEATS_1"/>
    <property type="match status" value="1"/>
</dbReference>
<evidence type="ECO:0000313" key="8">
    <source>
        <dbReference type="Proteomes" id="UP000245771"/>
    </source>
</evidence>
<dbReference type="Proteomes" id="UP000245771">
    <property type="component" value="Unassembled WGS sequence"/>
</dbReference>
<dbReference type="GO" id="GO:0035859">
    <property type="term" value="C:Seh1-associated complex"/>
    <property type="evidence" value="ECO:0007669"/>
    <property type="project" value="TreeGrafter"/>
</dbReference>
<feature type="transmembrane region" description="Helical" evidence="5">
    <location>
        <begin position="1472"/>
        <end position="1496"/>
    </location>
</feature>
<feature type="transmembrane region" description="Helical" evidence="5">
    <location>
        <begin position="1404"/>
        <end position="1421"/>
    </location>
</feature>
<dbReference type="PROSITE" id="PS50294">
    <property type="entry name" value="WD_REPEATS_REGION"/>
    <property type="match status" value="1"/>
</dbReference>
<dbReference type="GO" id="GO:0035591">
    <property type="term" value="F:signaling adaptor activity"/>
    <property type="evidence" value="ECO:0007669"/>
    <property type="project" value="TreeGrafter"/>
</dbReference>
<dbReference type="OrthoDB" id="311712at2759"/>
<dbReference type="GO" id="GO:0034198">
    <property type="term" value="P:cellular response to amino acid starvation"/>
    <property type="evidence" value="ECO:0007669"/>
    <property type="project" value="TreeGrafter"/>
</dbReference>
<dbReference type="InterPro" id="IPR019775">
    <property type="entry name" value="WD40_repeat_CS"/>
</dbReference>
<evidence type="ECO:0000256" key="4">
    <source>
        <dbReference type="SAM" id="MobiDB-lite"/>
    </source>
</evidence>
<feature type="region of interest" description="Disordered" evidence="4">
    <location>
        <begin position="774"/>
        <end position="827"/>
    </location>
</feature>
<feature type="compositionally biased region" description="Polar residues" evidence="4">
    <location>
        <begin position="7"/>
        <end position="19"/>
    </location>
</feature>
<keyword evidence="8" id="KW-1185">Reference proteome</keyword>
<dbReference type="PANTHER" id="PTHR46170">
    <property type="entry name" value="GATOR COMPLEX PROTEIN WDR59"/>
    <property type="match status" value="1"/>
</dbReference>
<feature type="transmembrane region" description="Helical" evidence="5">
    <location>
        <begin position="1373"/>
        <end position="1392"/>
    </location>
</feature>
<dbReference type="PROSITE" id="PS50082">
    <property type="entry name" value="WD_REPEATS_2"/>
    <property type="match status" value="2"/>
</dbReference>
<feature type="region of interest" description="Disordered" evidence="4">
    <location>
        <begin position="668"/>
        <end position="720"/>
    </location>
</feature>
<feature type="repeat" description="WD" evidence="3">
    <location>
        <begin position="218"/>
        <end position="260"/>
    </location>
</feature>
<keyword evidence="5" id="KW-0472">Membrane</keyword>
<feature type="region of interest" description="Disordered" evidence="4">
    <location>
        <begin position="1338"/>
        <end position="1363"/>
    </location>
</feature>
<dbReference type="InterPro" id="IPR056136">
    <property type="entry name" value="DUF7719"/>
</dbReference>
<name>A0A316VDP6_9BASI</name>
<dbReference type="GO" id="GO:1904263">
    <property type="term" value="P:positive regulation of TORC1 signaling"/>
    <property type="evidence" value="ECO:0007669"/>
    <property type="project" value="TreeGrafter"/>
</dbReference>
<feature type="repeat" description="WD" evidence="3">
    <location>
        <begin position="305"/>
        <end position="350"/>
    </location>
</feature>
<dbReference type="Gene3D" id="2.130.10.10">
    <property type="entry name" value="YVTN repeat-like/Quinoprotein amine dehydrogenase"/>
    <property type="match status" value="1"/>
</dbReference>
<proteinExistence type="predicted"/>
<feature type="region of interest" description="Disordered" evidence="4">
    <location>
        <begin position="943"/>
        <end position="962"/>
    </location>
</feature>
<evidence type="ECO:0000256" key="5">
    <source>
        <dbReference type="SAM" id="Phobius"/>
    </source>
</evidence>
<dbReference type="InterPro" id="IPR036322">
    <property type="entry name" value="WD40_repeat_dom_sf"/>
</dbReference>
<feature type="domain" description="DUF7719" evidence="6">
    <location>
        <begin position="1436"/>
        <end position="1501"/>
    </location>
</feature>
<protein>
    <recommendedName>
        <fullName evidence="6">DUF7719 domain-containing protein</fullName>
    </recommendedName>
</protein>
<dbReference type="RefSeq" id="XP_025356099.1">
    <property type="nucleotide sequence ID" value="XM_025498834.1"/>
</dbReference>
<dbReference type="InterPro" id="IPR001680">
    <property type="entry name" value="WD40_rpt"/>
</dbReference>
<dbReference type="SUPFAM" id="SSF50978">
    <property type="entry name" value="WD40 repeat-like"/>
    <property type="match status" value="1"/>
</dbReference>
<keyword evidence="5" id="KW-0812">Transmembrane</keyword>
<feature type="region of interest" description="Disordered" evidence="4">
    <location>
        <begin position="1"/>
        <end position="45"/>
    </location>
</feature>
<organism evidence="7 8">
    <name type="scientific">Meira miltonrushii</name>
    <dbReference type="NCBI Taxonomy" id="1280837"/>
    <lineage>
        <taxon>Eukaryota</taxon>
        <taxon>Fungi</taxon>
        <taxon>Dikarya</taxon>
        <taxon>Basidiomycota</taxon>
        <taxon>Ustilaginomycotina</taxon>
        <taxon>Exobasidiomycetes</taxon>
        <taxon>Exobasidiales</taxon>
        <taxon>Brachybasidiaceae</taxon>
        <taxon>Meira</taxon>
    </lineage>
</organism>
<dbReference type="GeneID" id="37020615"/>
<feature type="transmembrane region" description="Helical" evidence="5">
    <location>
        <begin position="1433"/>
        <end position="1452"/>
    </location>
</feature>
<keyword evidence="2" id="KW-0677">Repeat</keyword>
<evidence type="ECO:0000256" key="2">
    <source>
        <dbReference type="ARBA" id="ARBA00022737"/>
    </source>
</evidence>
<dbReference type="InParanoid" id="A0A316VDP6"/>
<feature type="compositionally biased region" description="Polar residues" evidence="4">
    <location>
        <begin position="1099"/>
        <end position="1119"/>
    </location>
</feature>
<dbReference type="InterPro" id="IPR049567">
    <property type="entry name" value="WDR59-like"/>
</dbReference>
<dbReference type="InterPro" id="IPR015943">
    <property type="entry name" value="WD40/YVTN_repeat-like_dom_sf"/>
</dbReference>
<keyword evidence="5" id="KW-1133">Transmembrane helix</keyword>
<dbReference type="Pfam" id="PF00400">
    <property type="entry name" value="WD40"/>
    <property type="match status" value="1"/>
</dbReference>
<feature type="region of interest" description="Disordered" evidence="4">
    <location>
        <begin position="504"/>
        <end position="575"/>
    </location>
</feature>